<keyword evidence="3 6" id="KW-0812">Transmembrane</keyword>
<evidence type="ECO:0000256" key="2">
    <source>
        <dbReference type="ARBA" id="ARBA00010199"/>
    </source>
</evidence>
<evidence type="ECO:0000256" key="4">
    <source>
        <dbReference type="ARBA" id="ARBA00022989"/>
    </source>
</evidence>
<accession>A0A6C0AVN9</accession>
<evidence type="ECO:0000313" key="7">
    <source>
        <dbReference type="EMBL" id="QHS83636.1"/>
    </source>
</evidence>
<feature type="transmembrane region" description="Helical" evidence="6">
    <location>
        <begin position="80"/>
        <end position="96"/>
    </location>
</feature>
<evidence type="ECO:0000256" key="6">
    <source>
        <dbReference type="SAM" id="Phobius"/>
    </source>
</evidence>
<dbReference type="PANTHER" id="PTHR42893:SF46">
    <property type="entry name" value="PROTEIN DETOXIFICATION 44, CHLOROPLASTIC"/>
    <property type="match status" value="1"/>
</dbReference>
<evidence type="ECO:0008006" key="8">
    <source>
        <dbReference type="Google" id="ProtNLM"/>
    </source>
</evidence>
<keyword evidence="4 6" id="KW-1133">Transmembrane helix</keyword>
<feature type="transmembrane region" description="Helical" evidence="6">
    <location>
        <begin position="292"/>
        <end position="314"/>
    </location>
</feature>
<dbReference type="InterPro" id="IPR044644">
    <property type="entry name" value="DinF-like"/>
</dbReference>
<reference evidence="7" key="1">
    <citation type="journal article" date="2020" name="Nature">
        <title>Giant virus diversity and host interactions through global metagenomics.</title>
        <authorList>
            <person name="Schulz F."/>
            <person name="Roux S."/>
            <person name="Paez-Espino D."/>
            <person name="Jungbluth S."/>
            <person name="Walsh D.A."/>
            <person name="Denef V.J."/>
            <person name="McMahon K.D."/>
            <person name="Konstantinidis K.T."/>
            <person name="Eloe-Fadrosh E.A."/>
            <person name="Kyrpides N.C."/>
            <person name="Woyke T."/>
        </authorList>
    </citation>
    <scope>NUCLEOTIDE SEQUENCE</scope>
    <source>
        <strain evidence="7">GVMAG-S-ERX555961-36</strain>
    </source>
</reference>
<keyword evidence="5 6" id="KW-0472">Membrane</keyword>
<feature type="transmembrane region" description="Helical" evidence="6">
    <location>
        <begin position="197"/>
        <end position="228"/>
    </location>
</feature>
<evidence type="ECO:0000256" key="5">
    <source>
        <dbReference type="ARBA" id="ARBA00023136"/>
    </source>
</evidence>
<feature type="transmembrane region" description="Helical" evidence="6">
    <location>
        <begin position="394"/>
        <end position="413"/>
    </location>
</feature>
<proteinExistence type="inferred from homology"/>
<name>A0A6C0AVN9_9ZZZZ</name>
<organism evidence="7">
    <name type="scientific">viral metagenome</name>
    <dbReference type="NCBI Taxonomy" id="1070528"/>
    <lineage>
        <taxon>unclassified sequences</taxon>
        <taxon>metagenomes</taxon>
        <taxon>organismal metagenomes</taxon>
    </lineage>
</organism>
<dbReference type="EMBL" id="MN738761">
    <property type="protein sequence ID" value="QHS83636.1"/>
    <property type="molecule type" value="Genomic_DNA"/>
</dbReference>
<feature type="transmembrane region" description="Helical" evidence="6">
    <location>
        <begin position="364"/>
        <end position="382"/>
    </location>
</feature>
<feature type="transmembrane region" description="Helical" evidence="6">
    <location>
        <begin position="419"/>
        <end position="438"/>
    </location>
</feature>
<sequence>MGKIMKPFSLLKKLPKLPRKYGNKINISELDKEIFSLSKSSFLNFAMTPIIGAVDTYWISRLDKGSMLAGQGNADRLFNSLFSIASFAPSVITPLISRYHAFNDKDNMIDTISTSVFLVGGVGSLITLLLIFNTKYLIETIIPKSSPSYIYACQYFRLRALGFMFALLNSLAFATMRGQKDLKTPMRINMYSQLSNAVLDPILMCFMGIRGVALGTILSEFLGFFLFYSKLYKDRLIDFTSIKCNQILKIIKQGCGVQVRSMSITFVHLLAARKIQRIDVTDTLATTHVLNIQLFELGFMISYSYGLISSILVPRYKNPIQVQRRIYNWGFLVSSVVGLVHIFSSRLLLPCFTSDPNVLLYTKALIPIGAMLQSITTFTCINEGISQGHQMYRVLGSGSFVSFTTFFLYIRNAKTIEDIWVGLVIASAIRSLINLHYINLKNKKIKDN</sequence>
<comment type="similarity">
    <text evidence="2">Belongs to the multi antimicrobial extrusion (MATE) (TC 2.A.66.1) family.</text>
</comment>
<evidence type="ECO:0000256" key="3">
    <source>
        <dbReference type="ARBA" id="ARBA00022692"/>
    </source>
</evidence>
<evidence type="ECO:0000256" key="1">
    <source>
        <dbReference type="ARBA" id="ARBA00004141"/>
    </source>
</evidence>
<feature type="transmembrane region" description="Helical" evidence="6">
    <location>
        <begin position="326"/>
        <end position="344"/>
    </location>
</feature>
<dbReference type="AlphaFoldDB" id="A0A6C0AVN9"/>
<comment type="subcellular location">
    <subcellularLocation>
        <location evidence="1">Membrane</location>
        <topology evidence="1">Multi-pass membrane protein</topology>
    </subcellularLocation>
</comment>
<dbReference type="GO" id="GO:0015297">
    <property type="term" value="F:antiporter activity"/>
    <property type="evidence" value="ECO:0007669"/>
    <property type="project" value="InterPro"/>
</dbReference>
<dbReference type="GO" id="GO:0042910">
    <property type="term" value="F:xenobiotic transmembrane transporter activity"/>
    <property type="evidence" value="ECO:0007669"/>
    <property type="project" value="InterPro"/>
</dbReference>
<dbReference type="GO" id="GO:0016020">
    <property type="term" value="C:membrane"/>
    <property type="evidence" value="ECO:0007669"/>
    <property type="project" value="UniProtKB-SubCell"/>
</dbReference>
<feature type="transmembrane region" description="Helical" evidence="6">
    <location>
        <begin position="158"/>
        <end position="176"/>
    </location>
</feature>
<dbReference type="PANTHER" id="PTHR42893">
    <property type="entry name" value="PROTEIN DETOXIFICATION 44, CHLOROPLASTIC-RELATED"/>
    <property type="match status" value="1"/>
</dbReference>
<feature type="transmembrane region" description="Helical" evidence="6">
    <location>
        <begin position="116"/>
        <end position="138"/>
    </location>
</feature>
<dbReference type="InterPro" id="IPR002528">
    <property type="entry name" value="MATE_fam"/>
</dbReference>
<protein>
    <recommendedName>
        <fullName evidence="8">Polysaccharide biosynthesis protein C-terminal domain-containing protein</fullName>
    </recommendedName>
</protein>
<dbReference type="Pfam" id="PF01554">
    <property type="entry name" value="MatE"/>
    <property type="match status" value="1"/>
</dbReference>